<sequence length="216" mass="24020">MISPERFSKIKQLLAYRQPDLTVLMDNVNKPHNLSAIIRSCDAVGIETVHAVSEEKIIKNRQRAARGSSKWVNLELHETIEHAFACLRAQGMQVLVAHHHEESVDFRTLDYTLPTAIVMGAELFGPSATTLSGADHCIHIPMQGMVESLNVSVAAAVILFEAQRQRTEAGLYNRPGLSGEYMKKRLFELAYPAISKKLAGQNRCYPELGPDGDIIR</sequence>
<evidence type="ECO:0000313" key="10">
    <source>
        <dbReference type="EMBL" id="ACE04145.1"/>
    </source>
</evidence>
<protein>
    <recommendedName>
        <fullName evidence="7">tRNA (guanosine(18)-2'-O)-methyltransferase</fullName>
        <ecNumber evidence="7">2.1.1.34</ecNumber>
    </recommendedName>
    <alternativeName>
        <fullName evidence="7">tRNA [Gm18] methyltransferase</fullName>
    </alternativeName>
</protein>
<dbReference type="Pfam" id="PF12105">
    <property type="entry name" value="SpoU_methylas_C"/>
    <property type="match status" value="1"/>
</dbReference>
<dbReference type="Pfam" id="PF00588">
    <property type="entry name" value="SpoU_methylase"/>
    <property type="match status" value="1"/>
</dbReference>
<evidence type="ECO:0000256" key="3">
    <source>
        <dbReference type="ARBA" id="ARBA00022679"/>
    </source>
</evidence>
<dbReference type="SUPFAM" id="SSF75217">
    <property type="entry name" value="alpha/beta knot"/>
    <property type="match status" value="1"/>
</dbReference>
<evidence type="ECO:0000259" key="9">
    <source>
        <dbReference type="Pfam" id="PF12105"/>
    </source>
</evidence>
<dbReference type="PANTHER" id="PTHR43453:SF1">
    <property type="entry name" value="TRNA_RRNA METHYLTRANSFERASE SPOU TYPE DOMAIN-CONTAINING PROTEIN"/>
    <property type="match status" value="1"/>
</dbReference>
<gene>
    <name evidence="7" type="primary">trmH</name>
    <name evidence="10" type="ordered locus">Cphamn1_1213</name>
</gene>
<evidence type="ECO:0000256" key="4">
    <source>
        <dbReference type="ARBA" id="ARBA00022691"/>
    </source>
</evidence>
<dbReference type="GO" id="GO:0000049">
    <property type="term" value="F:tRNA binding"/>
    <property type="evidence" value="ECO:0007669"/>
    <property type="project" value="UniProtKB-UniRule"/>
</dbReference>
<evidence type="ECO:0000256" key="6">
    <source>
        <dbReference type="ARBA" id="ARBA00022884"/>
    </source>
</evidence>
<keyword evidence="3 7" id="KW-0808">Transferase</keyword>
<dbReference type="STRING" id="331678.Cphamn1_1213"/>
<evidence type="ECO:0000256" key="2">
    <source>
        <dbReference type="ARBA" id="ARBA00022603"/>
    </source>
</evidence>
<dbReference type="InterPro" id="IPR033671">
    <property type="entry name" value="TrmH"/>
</dbReference>
<keyword evidence="1 7" id="KW-0820">tRNA-binding</keyword>
<dbReference type="EC" id="2.1.1.34" evidence="7"/>
<keyword evidence="2 7" id="KW-0489">Methyltransferase</keyword>
<comment type="catalytic activity">
    <reaction evidence="7">
        <text>guanosine(18) in tRNA + S-adenosyl-L-methionine = 2'-O-methylguanosine(18) in tRNA + S-adenosyl-L-homocysteine + H(+)</text>
        <dbReference type="Rhea" id="RHEA:20077"/>
        <dbReference type="Rhea" id="RHEA-COMP:10190"/>
        <dbReference type="Rhea" id="RHEA-COMP:10192"/>
        <dbReference type="ChEBI" id="CHEBI:15378"/>
        <dbReference type="ChEBI" id="CHEBI:57856"/>
        <dbReference type="ChEBI" id="CHEBI:59789"/>
        <dbReference type="ChEBI" id="CHEBI:74269"/>
        <dbReference type="ChEBI" id="CHEBI:74445"/>
        <dbReference type="EC" id="2.1.1.34"/>
    </reaction>
</comment>
<dbReference type="GO" id="GO:0002938">
    <property type="term" value="P:tRNA guanine ribose methylation"/>
    <property type="evidence" value="ECO:0007669"/>
    <property type="project" value="UniProtKB-UniRule"/>
</dbReference>
<feature type="binding site" evidence="7">
    <location>
        <position position="149"/>
    </location>
    <ligand>
        <name>S-adenosyl-L-methionine</name>
        <dbReference type="ChEBI" id="CHEBI:59789"/>
    </ligand>
</feature>
<evidence type="ECO:0000256" key="5">
    <source>
        <dbReference type="ARBA" id="ARBA00022694"/>
    </source>
</evidence>
<feature type="domain" description="tRNA/rRNA methyltransferase SpoU type" evidence="8">
    <location>
        <begin position="21"/>
        <end position="160"/>
    </location>
</feature>
<dbReference type="InterPro" id="IPR029028">
    <property type="entry name" value="Alpha/beta_knot_MTases"/>
</dbReference>
<dbReference type="EMBL" id="CP001101">
    <property type="protein sequence ID" value="ACE04145.1"/>
    <property type="molecule type" value="Genomic_DNA"/>
</dbReference>
<dbReference type="InterPro" id="IPR029026">
    <property type="entry name" value="tRNA_m1G_MTases_N"/>
</dbReference>
<dbReference type="KEGG" id="cpb:Cphamn1_1213"/>
<dbReference type="HAMAP" id="MF_02060">
    <property type="entry name" value="tRNA_methyltr_TrmH"/>
    <property type="match status" value="1"/>
</dbReference>
<dbReference type="CDD" id="cd18092">
    <property type="entry name" value="SpoU-like_TrmH"/>
    <property type="match status" value="1"/>
</dbReference>
<evidence type="ECO:0000259" key="8">
    <source>
        <dbReference type="Pfam" id="PF00588"/>
    </source>
</evidence>
<dbReference type="AlphaFoldDB" id="B3EQW4"/>
<keyword evidence="5 7" id="KW-0819">tRNA processing</keyword>
<feature type="domain" description="RNA methyltransferase SpoU/TrmH type C-terminal" evidence="9">
    <location>
        <begin position="164"/>
        <end position="215"/>
    </location>
</feature>
<keyword evidence="6 7" id="KW-0694">RNA-binding</keyword>
<proteinExistence type="inferred from homology"/>
<name>B3EQW4_CHLPB</name>
<dbReference type="InterPro" id="IPR022724">
    <property type="entry name" value="rRNA_MeTrfase_SpoU_C"/>
</dbReference>
<accession>B3EQW4</accession>
<dbReference type="OrthoDB" id="9794400at2"/>
<comment type="function">
    <text evidence="7">Catalyzes the 2'-O methylation of guanosine at position 18 in tRNA.</text>
</comment>
<comment type="caution">
    <text evidence="7">Lacks conserved residue(s) required for the propagation of feature annotation.</text>
</comment>
<reference evidence="10" key="1">
    <citation type="submission" date="2008-06" db="EMBL/GenBank/DDBJ databases">
        <title>Complete sequence of Chlorobium phaeobacteroides BS1.</title>
        <authorList>
            <consortium name="US DOE Joint Genome Institute"/>
            <person name="Lucas S."/>
            <person name="Copeland A."/>
            <person name="Lapidus A."/>
            <person name="Glavina del Rio T."/>
            <person name="Dalin E."/>
            <person name="Tice H."/>
            <person name="Bruce D."/>
            <person name="Goodwin L."/>
            <person name="Pitluck S."/>
            <person name="Schmutz J."/>
            <person name="Larimer F."/>
            <person name="Land M."/>
            <person name="Hauser L."/>
            <person name="Kyrpides N."/>
            <person name="Ovchinnikova G."/>
            <person name="Li T."/>
            <person name="Liu Z."/>
            <person name="Zhao F."/>
            <person name="Overmann J."/>
            <person name="Bryant D.A."/>
            <person name="Richardson P."/>
        </authorList>
    </citation>
    <scope>NUCLEOTIDE SEQUENCE [LARGE SCALE GENOMIC DNA]</scope>
    <source>
        <strain evidence="10">BS1</strain>
    </source>
</reference>
<dbReference type="GO" id="GO:0141100">
    <property type="term" value="F:tRNA (guanine(18)-2'-O)-methyltransferase activity"/>
    <property type="evidence" value="ECO:0007669"/>
    <property type="project" value="UniProtKB-UniRule"/>
</dbReference>
<dbReference type="InterPro" id="IPR001537">
    <property type="entry name" value="SpoU_MeTrfase"/>
</dbReference>
<dbReference type="PANTHER" id="PTHR43453">
    <property type="entry name" value="RRNA METHYLASE-LIKE"/>
    <property type="match status" value="1"/>
</dbReference>
<evidence type="ECO:0000256" key="1">
    <source>
        <dbReference type="ARBA" id="ARBA00022555"/>
    </source>
</evidence>
<organism evidence="10">
    <name type="scientific">Chlorobium phaeobacteroides (strain BS1)</name>
    <dbReference type="NCBI Taxonomy" id="331678"/>
    <lineage>
        <taxon>Bacteria</taxon>
        <taxon>Pseudomonadati</taxon>
        <taxon>Chlorobiota</taxon>
        <taxon>Chlorobiia</taxon>
        <taxon>Chlorobiales</taxon>
        <taxon>Chlorobiaceae</taxon>
        <taxon>Chlorobium/Pelodictyon group</taxon>
        <taxon>Chlorobium</taxon>
    </lineage>
</organism>
<dbReference type="eggNOG" id="COG0566">
    <property type="taxonomic scope" value="Bacteria"/>
</dbReference>
<keyword evidence="4 7" id="KW-0949">S-adenosyl-L-methionine</keyword>
<feature type="binding site" evidence="7">
    <location>
        <position position="140"/>
    </location>
    <ligand>
        <name>S-adenosyl-L-methionine</name>
        <dbReference type="ChEBI" id="CHEBI:59789"/>
    </ligand>
</feature>
<dbReference type="NCBIfam" id="NF008295">
    <property type="entry name" value="PRK11081.1"/>
    <property type="match status" value="1"/>
</dbReference>
<dbReference type="HOGENOM" id="CLU_021322_4_2_10"/>
<comment type="similarity">
    <text evidence="7">Belongs to the class IV-like SAM-binding methyltransferase superfamily. RNA methyltransferase TrmH family.</text>
</comment>
<dbReference type="Gene3D" id="3.40.1280.10">
    <property type="match status" value="1"/>
</dbReference>
<evidence type="ECO:0000256" key="7">
    <source>
        <dbReference type="HAMAP-Rule" id="MF_02060"/>
    </source>
</evidence>